<organism evidence="15 16">
    <name type="scientific">Clostridium kluyveri (strain NBRC 12016)</name>
    <dbReference type="NCBI Taxonomy" id="583346"/>
    <lineage>
        <taxon>Bacteria</taxon>
        <taxon>Bacillati</taxon>
        <taxon>Bacillota</taxon>
        <taxon>Clostridia</taxon>
        <taxon>Eubacteriales</taxon>
        <taxon>Clostridiaceae</taxon>
        <taxon>Clostridium</taxon>
    </lineage>
</organism>
<keyword evidence="4 13" id="KW-0963">Cytoplasm</keyword>
<dbReference type="GO" id="GO:0000049">
    <property type="term" value="F:tRNA binding"/>
    <property type="evidence" value="ECO:0007669"/>
    <property type="project" value="InterPro"/>
</dbReference>
<dbReference type="InterPro" id="IPR004529">
    <property type="entry name" value="Phe-tRNA-synth_IIc_asu"/>
</dbReference>
<evidence type="ECO:0000256" key="3">
    <source>
        <dbReference type="ARBA" id="ARBA00011209"/>
    </source>
</evidence>
<comment type="subcellular location">
    <subcellularLocation>
        <location evidence="1 13">Cytoplasm</location>
    </subcellularLocation>
</comment>
<evidence type="ECO:0000256" key="10">
    <source>
        <dbReference type="ARBA" id="ARBA00022917"/>
    </source>
</evidence>
<name>B9E5V6_CLOK1</name>
<reference evidence="16" key="1">
    <citation type="submission" date="2005-09" db="EMBL/GenBank/DDBJ databases">
        <title>Complete genome sequence of Clostridium kluyveri and comparative genomics of Clostridia species.</title>
        <authorList>
            <person name="Inui M."/>
            <person name="Nonaka H."/>
            <person name="Shinoda Y."/>
            <person name="Ikenaga Y."/>
            <person name="Abe M."/>
            <person name="Naito K."/>
            <person name="Vertes A.A."/>
            <person name="Yukawa H."/>
        </authorList>
    </citation>
    <scope>NUCLEOTIDE SEQUENCE [LARGE SCALE GENOMIC DNA]</scope>
    <source>
        <strain evidence="16">NBRC 12016</strain>
    </source>
</reference>
<dbReference type="Gene3D" id="3.30.930.10">
    <property type="entry name" value="Bira Bifunctional Protein, Domain 2"/>
    <property type="match status" value="1"/>
</dbReference>
<dbReference type="PROSITE" id="PS50862">
    <property type="entry name" value="AA_TRNA_LIGASE_II"/>
    <property type="match status" value="1"/>
</dbReference>
<keyword evidence="10 13" id="KW-0648">Protein biosynthesis</keyword>
<dbReference type="InterPro" id="IPR004188">
    <property type="entry name" value="Phe-tRNA_ligase_II_N"/>
</dbReference>
<dbReference type="PANTHER" id="PTHR11538:SF41">
    <property type="entry name" value="PHENYLALANINE--TRNA LIGASE, MITOCHONDRIAL"/>
    <property type="match status" value="1"/>
</dbReference>
<keyword evidence="7 13" id="KW-0547">Nucleotide-binding</keyword>
<comment type="cofactor">
    <cofactor evidence="13">
        <name>Mg(2+)</name>
        <dbReference type="ChEBI" id="CHEBI:18420"/>
    </cofactor>
    <text evidence="13">Binds 2 magnesium ions per tetramer.</text>
</comment>
<proteinExistence type="inferred from homology"/>
<feature type="domain" description="Aminoacyl-transfer RNA synthetases class-II family profile" evidence="14">
    <location>
        <begin position="122"/>
        <end position="329"/>
    </location>
</feature>
<dbReference type="InterPro" id="IPR006195">
    <property type="entry name" value="aa-tRNA-synth_II"/>
</dbReference>
<evidence type="ECO:0000256" key="12">
    <source>
        <dbReference type="ARBA" id="ARBA00049255"/>
    </source>
</evidence>
<dbReference type="FunFam" id="3.30.930.10:FF:000003">
    <property type="entry name" value="Phenylalanine--tRNA ligase alpha subunit"/>
    <property type="match status" value="1"/>
</dbReference>
<evidence type="ECO:0000256" key="6">
    <source>
        <dbReference type="ARBA" id="ARBA00022723"/>
    </source>
</evidence>
<dbReference type="GO" id="GO:0000287">
    <property type="term" value="F:magnesium ion binding"/>
    <property type="evidence" value="ECO:0007669"/>
    <property type="project" value="UniProtKB-UniRule"/>
</dbReference>
<comment type="similarity">
    <text evidence="2 13">Belongs to the class-II aminoacyl-tRNA synthetase family. Phe-tRNA synthetase alpha subunit type 1 subfamily.</text>
</comment>
<keyword evidence="11 13" id="KW-0030">Aminoacyl-tRNA synthetase</keyword>
<gene>
    <name evidence="13" type="primary">pheS</name>
    <name evidence="15" type="ordered locus">CKR_2830</name>
</gene>
<dbReference type="CDD" id="cd00496">
    <property type="entry name" value="PheRS_alpha_core"/>
    <property type="match status" value="1"/>
</dbReference>
<dbReference type="Pfam" id="PF01409">
    <property type="entry name" value="tRNA-synt_2d"/>
    <property type="match status" value="1"/>
</dbReference>
<dbReference type="AlphaFoldDB" id="B9E5V6"/>
<keyword evidence="8 13" id="KW-0067">ATP-binding</keyword>
<feature type="binding site" evidence="13">
    <location>
        <position position="265"/>
    </location>
    <ligand>
        <name>Mg(2+)</name>
        <dbReference type="ChEBI" id="CHEBI:18420"/>
        <note>shared with beta subunit</note>
    </ligand>
</feature>
<evidence type="ECO:0000259" key="14">
    <source>
        <dbReference type="PROSITE" id="PS50862"/>
    </source>
</evidence>
<dbReference type="HOGENOM" id="CLU_025086_0_1_9"/>
<evidence type="ECO:0000256" key="13">
    <source>
        <dbReference type="HAMAP-Rule" id="MF_00281"/>
    </source>
</evidence>
<dbReference type="KEGG" id="ckr:CKR_2830"/>
<evidence type="ECO:0000256" key="1">
    <source>
        <dbReference type="ARBA" id="ARBA00004496"/>
    </source>
</evidence>
<evidence type="ECO:0000313" key="16">
    <source>
        <dbReference type="Proteomes" id="UP000007969"/>
    </source>
</evidence>
<protein>
    <recommendedName>
        <fullName evidence="13">Phenylalanine--tRNA ligase alpha subunit</fullName>
        <ecNumber evidence="13">6.1.1.20</ecNumber>
    </recommendedName>
    <alternativeName>
        <fullName evidence="13">Phenylalanyl-tRNA synthetase alpha subunit</fullName>
        <shortName evidence="13">PheRS</shortName>
    </alternativeName>
</protein>
<dbReference type="PANTHER" id="PTHR11538">
    <property type="entry name" value="PHENYLALANYL-TRNA SYNTHETASE"/>
    <property type="match status" value="1"/>
</dbReference>
<keyword evidence="5 13" id="KW-0436">Ligase</keyword>
<dbReference type="SUPFAM" id="SSF55681">
    <property type="entry name" value="Class II aaRS and biotin synthetases"/>
    <property type="match status" value="1"/>
</dbReference>
<dbReference type="InterPro" id="IPR045864">
    <property type="entry name" value="aa-tRNA-synth_II/BPL/LPL"/>
</dbReference>
<dbReference type="NCBIfam" id="TIGR00468">
    <property type="entry name" value="pheS"/>
    <property type="match status" value="1"/>
</dbReference>
<evidence type="ECO:0000313" key="15">
    <source>
        <dbReference type="EMBL" id="BAH07881.1"/>
    </source>
</evidence>
<dbReference type="GO" id="GO:0016740">
    <property type="term" value="F:transferase activity"/>
    <property type="evidence" value="ECO:0007669"/>
    <property type="project" value="UniProtKB-ARBA"/>
</dbReference>
<evidence type="ECO:0000256" key="5">
    <source>
        <dbReference type="ARBA" id="ARBA00022598"/>
    </source>
</evidence>
<evidence type="ECO:0000256" key="7">
    <source>
        <dbReference type="ARBA" id="ARBA00022741"/>
    </source>
</evidence>
<accession>B9E5V6</accession>
<comment type="catalytic activity">
    <reaction evidence="12 13">
        <text>tRNA(Phe) + L-phenylalanine + ATP = L-phenylalanyl-tRNA(Phe) + AMP + diphosphate + H(+)</text>
        <dbReference type="Rhea" id="RHEA:19413"/>
        <dbReference type="Rhea" id="RHEA-COMP:9668"/>
        <dbReference type="Rhea" id="RHEA-COMP:9699"/>
        <dbReference type="ChEBI" id="CHEBI:15378"/>
        <dbReference type="ChEBI" id="CHEBI:30616"/>
        <dbReference type="ChEBI" id="CHEBI:33019"/>
        <dbReference type="ChEBI" id="CHEBI:58095"/>
        <dbReference type="ChEBI" id="CHEBI:78442"/>
        <dbReference type="ChEBI" id="CHEBI:78531"/>
        <dbReference type="ChEBI" id="CHEBI:456215"/>
        <dbReference type="EC" id="6.1.1.20"/>
    </reaction>
</comment>
<dbReference type="SUPFAM" id="SSF46589">
    <property type="entry name" value="tRNA-binding arm"/>
    <property type="match status" value="1"/>
</dbReference>
<dbReference type="InterPro" id="IPR002319">
    <property type="entry name" value="Phenylalanyl-tRNA_Synthase"/>
</dbReference>
<dbReference type="EMBL" id="AP009049">
    <property type="protein sequence ID" value="BAH07881.1"/>
    <property type="molecule type" value="Genomic_DNA"/>
</dbReference>
<dbReference type="GO" id="GO:0004826">
    <property type="term" value="F:phenylalanine-tRNA ligase activity"/>
    <property type="evidence" value="ECO:0007669"/>
    <property type="project" value="UniProtKB-UniRule"/>
</dbReference>
<dbReference type="EC" id="6.1.1.20" evidence="13"/>
<dbReference type="InterPro" id="IPR010978">
    <property type="entry name" value="tRNA-bd_arm"/>
</dbReference>
<dbReference type="InterPro" id="IPR022911">
    <property type="entry name" value="Phe_tRNA_ligase_alpha1_bac"/>
</dbReference>
<evidence type="ECO:0000256" key="8">
    <source>
        <dbReference type="ARBA" id="ARBA00022840"/>
    </source>
</evidence>
<keyword evidence="6 13" id="KW-0479">Metal-binding</keyword>
<dbReference type="GO" id="GO:0140096">
    <property type="term" value="F:catalytic activity, acting on a protein"/>
    <property type="evidence" value="ECO:0007669"/>
    <property type="project" value="UniProtKB-ARBA"/>
</dbReference>
<evidence type="ECO:0000256" key="4">
    <source>
        <dbReference type="ARBA" id="ARBA00022490"/>
    </source>
</evidence>
<dbReference type="Pfam" id="PF02912">
    <property type="entry name" value="Phe_tRNA-synt_N"/>
    <property type="match status" value="1"/>
</dbReference>
<sequence>MLLFLEGGVFKMRKKLEQIKENAFKELQDKRKDLDIESIRIKYLGKKGELTHILRGMKELSKEERPIIGKLANDIRTALENAIEEASQRIKSSERESRVKGETIDITMPGIKQNIGRRHPLEQVLEDMKEIFVSMGFTIEEGPEVELDYYNFEALNIPKNHPARGEQDTFYINDNLVLRTQTSPTQIRTMEKQKPPIKMISPGKVYRSDSVDATHSPIFYQMEGLVVDKGITFADLKGTLELFARKMFGDEMKTKFRPHHFPFTEPSAEMDATCFVCNGEGCRVCKGEGWIELLGCGMVHPQVLRNCNIDPEVYSGFAFGMGVDRMVMLKYGIDDIRNMYESDMRFLNQF</sequence>
<dbReference type="GO" id="GO:0005524">
    <property type="term" value="F:ATP binding"/>
    <property type="evidence" value="ECO:0007669"/>
    <property type="project" value="UniProtKB-UniRule"/>
</dbReference>
<evidence type="ECO:0000256" key="9">
    <source>
        <dbReference type="ARBA" id="ARBA00022842"/>
    </source>
</evidence>
<keyword evidence="9 13" id="KW-0460">Magnesium</keyword>
<dbReference type="GO" id="GO:0006432">
    <property type="term" value="P:phenylalanyl-tRNA aminoacylation"/>
    <property type="evidence" value="ECO:0007669"/>
    <property type="project" value="UniProtKB-UniRule"/>
</dbReference>
<evidence type="ECO:0000256" key="11">
    <source>
        <dbReference type="ARBA" id="ARBA00023146"/>
    </source>
</evidence>
<comment type="subunit">
    <text evidence="3 13">Tetramer of two alpha and two beta subunits.</text>
</comment>
<dbReference type="GO" id="GO:0005737">
    <property type="term" value="C:cytoplasm"/>
    <property type="evidence" value="ECO:0007669"/>
    <property type="project" value="UniProtKB-SubCell"/>
</dbReference>
<dbReference type="HAMAP" id="MF_00281">
    <property type="entry name" value="Phe_tRNA_synth_alpha1"/>
    <property type="match status" value="1"/>
</dbReference>
<evidence type="ECO:0000256" key="2">
    <source>
        <dbReference type="ARBA" id="ARBA00010207"/>
    </source>
</evidence>
<dbReference type="Proteomes" id="UP000007969">
    <property type="component" value="Chromosome"/>
</dbReference>